<organism evidence="1 2">
    <name type="scientific">Streptomyces osmaniensis</name>
    <dbReference type="NCBI Taxonomy" id="593134"/>
    <lineage>
        <taxon>Bacteria</taxon>
        <taxon>Bacillati</taxon>
        <taxon>Actinomycetota</taxon>
        <taxon>Actinomycetes</taxon>
        <taxon>Kitasatosporales</taxon>
        <taxon>Streptomycetaceae</taxon>
        <taxon>Streptomyces</taxon>
    </lineage>
</organism>
<keyword evidence="2" id="KW-1185">Reference proteome</keyword>
<dbReference type="Proteomes" id="UP001500707">
    <property type="component" value="Unassembled WGS sequence"/>
</dbReference>
<name>A0ABP6Y9I1_9ACTN</name>
<evidence type="ECO:0000313" key="2">
    <source>
        <dbReference type="Proteomes" id="UP001500707"/>
    </source>
</evidence>
<reference evidence="2" key="1">
    <citation type="journal article" date="2019" name="Int. J. Syst. Evol. Microbiol.">
        <title>The Global Catalogue of Microorganisms (GCM) 10K type strain sequencing project: providing services to taxonomists for standard genome sequencing and annotation.</title>
        <authorList>
            <consortium name="The Broad Institute Genomics Platform"/>
            <consortium name="The Broad Institute Genome Sequencing Center for Infectious Disease"/>
            <person name="Wu L."/>
            <person name="Ma J."/>
        </authorList>
    </citation>
    <scope>NUCLEOTIDE SEQUENCE [LARGE SCALE GENOMIC DNA]</scope>
    <source>
        <strain evidence="2">JCM 17656</strain>
    </source>
</reference>
<dbReference type="EMBL" id="BAABCE010000016">
    <property type="protein sequence ID" value="GAA3578858.1"/>
    <property type="molecule type" value="Genomic_DNA"/>
</dbReference>
<gene>
    <name evidence="1" type="ORF">GCM10022295_70360</name>
</gene>
<comment type="caution">
    <text evidence="1">The sequence shown here is derived from an EMBL/GenBank/DDBJ whole genome shotgun (WGS) entry which is preliminary data.</text>
</comment>
<evidence type="ECO:0000313" key="1">
    <source>
        <dbReference type="EMBL" id="GAA3578858.1"/>
    </source>
</evidence>
<protein>
    <submittedName>
        <fullName evidence="1">Uncharacterized protein</fullName>
    </submittedName>
</protein>
<accession>A0ABP6Y9I1</accession>
<proteinExistence type="predicted"/>
<sequence length="62" mass="6590">MGVYVLVPALQGRQVHRMVALMTPDKHSVGIVVLPKRGVAEPADAERLRVILRSPSCAGGAD</sequence>